<dbReference type="InterPro" id="IPR052035">
    <property type="entry name" value="ZnF_BED_domain_contain"/>
</dbReference>
<evidence type="ECO:0000313" key="9">
    <source>
        <dbReference type="Proteomes" id="UP000663855"/>
    </source>
</evidence>
<name>A0A815M445_9BILA</name>
<gene>
    <name evidence="8" type="ORF">CJN711_LOCUS22901</name>
</gene>
<evidence type="ECO:0000256" key="6">
    <source>
        <dbReference type="SAM" id="MobiDB-lite"/>
    </source>
</evidence>
<dbReference type="Proteomes" id="UP000663855">
    <property type="component" value="Unassembled WGS sequence"/>
</dbReference>
<keyword evidence="4" id="KW-0862">Zinc</keyword>
<organism evidence="8 9">
    <name type="scientific">Rotaria magnacalcarata</name>
    <dbReference type="NCBI Taxonomy" id="392030"/>
    <lineage>
        <taxon>Eukaryota</taxon>
        <taxon>Metazoa</taxon>
        <taxon>Spiralia</taxon>
        <taxon>Gnathifera</taxon>
        <taxon>Rotifera</taxon>
        <taxon>Eurotatoria</taxon>
        <taxon>Bdelloidea</taxon>
        <taxon>Philodinida</taxon>
        <taxon>Philodinidae</taxon>
        <taxon>Rotaria</taxon>
    </lineage>
</organism>
<evidence type="ECO:0000313" key="8">
    <source>
        <dbReference type="EMBL" id="CAF1419383.1"/>
    </source>
</evidence>
<protein>
    <recommendedName>
        <fullName evidence="7">HAT C-terminal dimerisation domain-containing protein</fullName>
    </recommendedName>
</protein>
<reference evidence="8" key="1">
    <citation type="submission" date="2021-02" db="EMBL/GenBank/DDBJ databases">
        <authorList>
            <person name="Nowell W R."/>
        </authorList>
    </citation>
    <scope>NUCLEOTIDE SEQUENCE</scope>
</reference>
<comment type="subcellular location">
    <subcellularLocation>
        <location evidence="1">Nucleus</location>
    </subcellularLocation>
</comment>
<feature type="compositionally biased region" description="Basic and acidic residues" evidence="6">
    <location>
        <begin position="1"/>
        <end position="12"/>
    </location>
</feature>
<dbReference type="PANTHER" id="PTHR46481">
    <property type="entry name" value="ZINC FINGER BED DOMAIN-CONTAINING PROTEIN 4"/>
    <property type="match status" value="1"/>
</dbReference>
<evidence type="ECO:0000256" key="3">
    <source>
        <dbReference type="ARBA" id="ARBA00022771"/>
    </source>
</evidence>
<proteinExistence type="predicted"/>
<dbReference type="GO" id="GO:0005634">
    <property type="term" value="C:nucleus"/>
    <property type="evidence" value="ECO:0007669"/>
    <property type="project" value="UniProtKB-SubCell"/>
</dbReference>
<comment type="caution">
    <text evidence="8">The sequence shown here is derived from an EMBL/GenBank/DDBJ whole genome shotgun (WGS) entry which is preliminary data.</text>
</comment>
<evidence type="ECO:0000256" key="1">
    <source>
        <dbReference type="ARBA" id="ARBA00004123"/>
    </source>
</evidence>
<accession>A0A815M445</accession>
<dbReference type="PANTHER" id="PTHR46481:SF10">
    <property type="entry name" value="ZINC FINGER BED DOMAIN-CONTAINING PROTEIN 39"/>
    <property type="match status" value="1"/>
</dbReference>
<feature type="region of interest" description="Disordered" evidence="6">
    <location>
        <begin position="1"/>
        <end position="21"/>
    </location>
</feature>
<feature type="domain" description="HAT C-terminal dimerisation" evidence="7">
    <location>
        <begin position="531"/>
        <end position="588"/>
    </location>
</feature>
<evidence type="ECO:0000259" key="7">
    <source>
        <dbReference type="Pfam" id="PF05699"/>
    </source>
</evidence>
<evidence type="ECO:0000256" key="2">
    <source>
        <dbReference type="ARBA" id="ARBA00022723"/>
    </source>
</evidence>
<dbReference type="AlphaFoldDB" id="A0A815M445"/>
<keyword evidence="5" id="KW-0539">Nucleus</keyword>
<sequence>MFVLSEQKHANDDNTAAAHSTSSANRQNRILLFTAKNLIVRCNLPLNIVESAGFRVFMKDYCFKYEPISAKKLKRDILPSFMNNVSKTIHEALNKINYLSLTIDGWSDRRCRSFLGITCHFIDDKMMSQAYLLDFVRHKSPHTGENIKQLTEDVLDRFEIKEKVFKIITDNASSMIKAYKFGLFADEETDEHGDTSSSMSEVVTIFDDYDHDLELSDFQAININHDEDDDDLEGTTNIRLSCFAHTLQLVVRDGFKKSSNISRVLNKCQVLAKFSHKSSKMADLLDEINKNINKMNVTRCNSEYLLIKSILSIGKNDLDAITKLMDNSIQFSNNDLIVLEEIIDLLEPFYEISVKCQAETIATASMVVPAVIHSLSHLHDIKENILFCTKLVQQLQLSIETRFSGIIKRLNQTDIMENDPFSDPVYFMATVLDPAFKFYWIRDSGFKITNDISKDTTISTNNLTNQKADQSLASLSSSLSLSQSSTPKPKKRKLFTYINSNNDESNNSTSMDAANELQAYLSDPVRCRFSEYWSNTRLNILHKLVQRIFSVQASSAPVKRVFSHAGLILSSRRTHMKEKLFKDILFLKINQHLLQINL</sequence>
<dbReference type="EMBL" id="CAJNOV010010771">
    <property type="protein sequence ID" value="CAF1419383.1"/>
    <property type="molecule type" value="Genomic_DNA"/>
</dbReference>
<dbReference type="GO" id="GO:0046983">
    <property type="term" value="F:protein dimerization activity"/>
    <property type="evidence" value="ECO:0007669"/>
    <property type="project" value="InterPro"/>
</dbReference>
<dbReference type="InterPro" id="IPR008906">
    <property type="entry name" value="HATC_C_dom"/>
</dbReference>
<evidence type="ECO:0000256" key="5">
    <source>
        <dbReference type="ARBA" id="ARBA00023242"/>
    </source>
</evidence>
<dbReference type="Pfam" id="PF05699">
    <property type="entry name" value="Dimer_Tnp_hAT"/>
    <property type="match status" value="1"/>
</dbReference>
<evidence type="ECO:0000256" key="4">
    <source>
        <dbReference type="ARBA" id="ARBA00022833"/>
    </source>
</evidence>
<dbReference type="InterPro" id="IPR012337">
    <property type="entry name" value="RNaseH-like_sf"/>
</dbReference>
<keyword evidence="3" id="KW-0863">Zinc-finger</keyword>
<dbReference type="SUPFAM" id="SSF53098">
    <property type="entry name" value="Ribonuclease H-like"/>
    <property type="match status" value="1"/>
</dbReference>
<dbReference type="GO" id="GO:0008270">
    <property type="term" value="F:zinc ion binding"/>
    <property type="evidence" value="ECO:0007669"/>
    <property type="project" value="UniProtKB-KW"/>
</dbReference>
<keyword evidence="2" id="KW-0479">Metal-binding</keyword>